<dbReference type="PANTHER" id="PTHR43102:SF2">
    <property type="entry name" value="GAF DOMAIN-CONTAINING PROTEIN"/>
    <property type="match status" value="1"/>
</dbReference>
<comment type="caution">
    <text evidence="2">The sequence shown here is derived from an EMBL/GenBank/DDBJ whole genome shotgun (WGS) entry which is preliminary data.</text>
</comment>
<evidence type="ECO:0000259" key="1">
    <source>
        <dbReference type="SMART" id="SM00065"/>
    </source>
</evidence>
<dbReference type="PANTHER" id="PTHR43102">
    <property type="entry name" value="SLR1143 PROTEIN"/>
    <property type="match status" value="1"/>
</dbReference>
<organism evidence="2 3">
    <name type="scientific">Variovorax paradoxus</name>
    <dbReference type="NCBI Taxonomy" id="34073"/>
    <lineage>
        <taxon>Bacteria</taxon>
        <taxon>Pseudomonadati</taxon>
        <taxon>Pseudomonadota</taxon>
        <taxon>Betaproteobacteria</taxon>
        <taxon>Burkholderiales</taxon>
        <taxon>Comamonadaceae</taxon>
        <taxon>Variovorax</taxon>
    </lineage>
</organism>
<protein>
    <submittedName>
        <fullName evidence="2">Diguanylate cyclase</fullName>
    </submittedName>
</protein>
<evidence type="ECO:0000313" key="2">
    <source>
        <dbReference type="EMBL" id="PZQ76114.1"/>
    </source>
</evidence>
<evidence type="ECO:0000313" key="3">
    <source>
        <dbReference type="Proteomes" id="UP000249135"/>
    </source>
</evidence>
<name>A0A2W5QGB6_VARPD</name>
<dbReference type="SUPFAM" id="SSF55781">
    <property type="entry name" value="GAF domain-like"/>
    <property type="match status" value="1"/>
</dbReference>
<feature type="domain" description="GAF" evidence="1">
    <location>
        <begin position="24"/>
        <end position="167"/>
    </location>
</feature>
<dbReference type="InterPro" id="IPR029016">
    <property type="entry name" value="GAF-like_dom_sf"/>
</dbReference>
<proteinExistence type="predicted"/>
<dbReference type="AlphaFoldDB" id="A0A2W5QGB6"/>
<gene>
    <name evidence="2" type="ORF">DI563_07825</name>
</gene>
<dbReference type="InterPro" id="IPR003018">
    <property type="entry name" value="GAF"/>
</dbReference>
<accession>A0A2W5QGB6</accession>
<dbReference type="SMART" id="SM00065">
    <property type="entry name" value="GAF"/>
    <property type="match status" value="1"/>
</dbReference>
<dbReference type="Proteomes" id="UP000249135">
    <property type="component" value="Unassembled WGS sequence"/>
</dbReference>
<sequence length="168" mass="18320">MVAELFEEVLGRAAALPADASAERIDRAVHEVVRLMREHLEMDVAFVSHLHGGRRYFVTVDTRAGAEVIAAGDSAPAEESFCQRVIDGRLPQSIQDVRLLPGAAELPATPFGIGSHLSTPVVLGDGSIYGTMCCFTFAAARPLVERDLKRLRMAADLTARLIDQRHRD</sequence>
<dbReference type="Pfam" id="PF13185">
    <property type="entry name" value="GAF_2"/>
    <property type="match status" value="1"/>
</dbReference>
<reference evidence="2 3" key="1">
    <citation type="submission" date="2017-08" db="EMBL/GenBank/DDBJ databases">
        <title>Infants hospitalized years apart are colonized by the same room-sourced microbial strains.</title>
        <authorList>
            <person name="Brooks B."/>
            <person name="Olm M.R."/>
            <person name="Firek B.A."/>
            <person name="Baker R."/>
            <person name="Thomas B.C."/>
            <person name="Morowitz M.J."/>
            <person name="Banfield J.F."/>
        </authorList>
    </citation>
    <scope>NUCLEOTIDE SEQUENCE [LARGE SCALE GENOMIC DNA]</scope>
    <source>
        <strain evidence="2">S2_005_003_R2_41</strain>
    </source>
</reference>
<dbReference type="Gene3D" id="3.30.450.40">
    <property type="match status" value="1"/>
</dbReference>
<dbReference type="EMBL" id="QFPP01000062">
    <property type="protein sequence ID" value="PZQ76114.1"/>
    <property type="molecule type" value="Genomic_DNA"/>
</dbReference>